<evidence type="ECO:0000256" key="1">
    <source>
        <dbReference type="SAM" id="MobiDB-lite"/>
    </source>
</evidence>
<gene>
    <name evidence="2" type="ORF">ACFQDI_17870</name>
</gene>
<feature type="region of interest" description="Disordered" evidence="1">
    <location>
        <begin position="52"/>
        <end position="90"/>
    </location>
</feature>
<name>A0ABW0KTN3_9BACT</name>
<evidence type="ECO:0000313" key="2">
    <source>
        <dbReference type="EMBL" id="MFC5456739.1"/>
    </source>
</evidence>
<protein>
    <submittedName>
        <fullName evidence="2">Uncharacterized protein</fullName>
    </submittedName>
</protein>
<comment type="caution">
    <text evidence="2">The sequence shown here is derived from an EMBL/GenBank/DDBJ whole genome shotgun (WGS) entry which is preliminary data.</text>
</comment>
<dbReference type="Proteomes" id="UP001596052">
    <property type="component" value="Unassembled WGS sequence"/>
</dbReference>
<feature type="compositionally biased region" description="Low complexity" evidence="1">
    <location>
        <begin position="71"/>
        <end position="90"/>
    </location>
</feature>
<reference evidence="3" key="1">
    <citation type="journal article" date="2019" name="Int. J. Syst. Evol. Microbiol.">
        <title>The Global Catalogue of Microorganisms (GCM) 10K type strain sequencing project: providing services to taxonomists for standard genome sequencing and annotation.</title>
        <authorList>
            <consortium name="The Broad Institute Genomics Platform"/>
            <consortium name="The Broad Institute Genome Sequencing Center for Infectious Disease"/>
            <person name="Wu L."/>
            <person name="Ma J."/>
        </authorList>
    </citation>
    <scope>NUCLEOTIDE SEQUENCE [LARGE SCALE GENOMIC DNA]</scope>
    <source>
        <strain evidence="3">CGMCC 4.1469</strain>
    </source>
</reference>
<organism evidence="2 3">
    <name type="scientific">Prosthecobacter fluviatilis</name>
    <dbReference type="NCBI Taxonomy" id="445931"/>
    <lineage>
        <taxon>Bacteria</taxon>
        <taxon>Pseudomonadati</taxon>
        <taxon>Verrucomicrobiota</taxon>
        <taxon>Verrucomicrobiia</taxon>
        <taxon>Verrucomicrobiales</taxon>
        <taxon>Verrucomicrobiaceae</taxon>
        <taxon>Prosthecobacter</taxon>
    </lineage>
</organism>
<accession>A0ABW0KTN3</accession>
<evidence type="ECO:0000313" key="3">
    <source>
        <dbReference type="Proteomes" id="UP001596052"/>
    </source>
</evidence>
<proteinExistence type="predicted"/>
<dbReference type="EMBL" id="JBHSMQ010000007">
    <property type="protein sequence ID" value="MFC5456739.1"/>
    <property type="molecule type" value="Genomic_DNA"/>
</dbReference>
<keyword evidence="3" id="KW-1185">Reference proteome</keyword>
<dbReference type="RefSeq" id="WP_377169291.1">
    <property type="nucleotide sequence ID" value="NZ_JBHSMQ010000007.1"/>
</dbReference>
<sequence length="215" mass="22267">MMLSPRIIVPAGAAGALIMTFAGFQLGSPKQARHGMAVPPPVAMAAVKEKPRAASVPVTAGSRTSRAVSEPANTPATANAQPAAAAAPLTAENQKIPAPQGRLMQGQARSGMTSPRAALPAAAKTPEWPMIFKMTDATAGGVQTLPAQYQAAVQKLQDQFVKEVGGTQQNAADPAYADRWLSATQRADDLLRAQIGWQAFNAYSLSLAKANGAPQ</sequence>